<dbReference type="EMBL" id="JAAPAO010003184">
    <property type="protein sequence ID" value="KAF4646701.1"/>
    <property type="molecule type" value="Genomic_DNA"/>
</dbReference>
<protein>
    <submittedName>
        <fullName evidence="1">Uncharacterized protein</fullName>
    </submittedName>
</protein>
<feature type="non-terminal residue" evidence="1">
    <location>
        <position position="186"/>
    </location>
</feature>
<evidence type="ECO:0000313" key="2">
    <source>
        <dbReference type="Proteomes" id="UP000591131"/>
    </source>
</evidence>
<feature type="non-terminal residue" evidence="1">
    <location>
        <position position="1"/>
    </location>
</feature>
<comment type="caution">
    <text evidence="1">The sequence shown here is derived from an EMBL/GenBank/DDBJ whole genome shotgun (WGS) entry which is preliminary data.</text>
</comment>
<dbReference type="AlphaFoldDB" id="A0A7J6KJD1"/>
<accession>A0A7J6KJD1</accession>
<sequence>LGLANQLTAKVATQLGYLWDTVNDTVCPRPIDCGAGAFTTRRSCFKWLGKYFDPIGTNIEIAARQRRLLHEVSEATDSWDSLDLPQEMAENVRSLCQTSSIPHPRFVDIRQGLVVFCDASGSGCICADARGVANGRRLLARQKTLNSKWTIARLELCALCLGLLTLNEICEEMDTLTIDGLALPQI</sequence>
<organism evidence="1 2">
    <name type="scientific">Perkinsus chesapeaki</name>
    <name type="common">Clam parasite</name>
    <name type="synonym">Perkinsus andrewsi</name>
    <dbReference type="NCBI Taxonomy" id="330153"/>
    <lineage>
        <taxon>Eukaryota</taxon>
        <taxon>Sar</taxon>
        <taxon>Alveolata</taxon>
        <taxon>Perkinsozoa</taxon>
        <taxon>Perkinsea</taxon>
        <taxon>Perkinsida</taxon>
        <taxon>Perkinsidae</taxon>
        <taxon>Perkinsus</taxon>
    </lineage>
</organism>
<evidence type="ECO:0000313" key="1">
    <source>
        <dbReference type="EMBL" id="KAF4646701.1"/>
    </source>
</evidence>
<dbReference type="Pfam" id="PF05380">
    <property type="entry name" value="Peptidase_A17"/>
    <property type="match status" value="1"/>
</dbReference>
<proteinExistence type="predicted"/>
<keyword evidence="2" id="KW-1185">Reference proteome</keyword>
<name>A0A7J6KJD1_PERCH</name>
<reference evidence="1 2" key="1">
    <citation type="submission" date="2020-04" db="EMBL/GenBank/DDBJ databases">
        <title>Perkinsus chesapeaki whole genome sequence.</title>
        <authorList>
            <person name="Bogema D.R."/>
        </authorList>
    </citation>
    <scope>NUCLEOTIDE SEQUENCE [LARGE SCALE GENOMIC DNA]</scope>
    <source>
        <strain evidence="1">ATCC PRA-425</strain>
    </source>
</reference>
<dbReference type="InterPro" id="IPR008042">
    <property type="entry name" value="Retrotrans_Pao"/>
</dbReference>
<dbReference type="Proteomes" id="UP000591131">
    <property type="component" value="Unassembled WGS sequence"/>
</dbReference>
<gene>
    <name evidence="1" type="ORF">FOL47_005762</name>
</gene>